<name>A0A0R2BS42_9LACO</name>
<dbReference type="Pfam" id="PF02517">
    <property type="entry name" value="Rce1-like"/>
    <property type="match status" value="1"/>
</dbReference>
<keyword evidence="2" id="KW-0812">Transmembrane</keyword>
<dbReference type="RefSeq" id="WP_057754795.1">
    <property type="nucleotide sequence ID" value="NZ_AYYK01000004.1"/>
</dbReference>
<feature type="transmembrane region" description="Helical" evidence="2">
    <location>
        <begin position="122"/>
        <end position="140"/>
    </location>
</feature>
<dbReference type="EMBL" id="AYYK01000004">
    <property type="protein sequence ID" value="KRM79145.1"/>
    <property type="molecule type" value="Genomic_DNA"/>
</dbReference>
<keyword evidence="2" id="KW-0472">Membrane</keyword>
<gene>
    <name evidence="4" type="ORF">FC84_GL001311</name>
</gene>
<feature type="transmembrane region" description="Helical" evidence="2">
    <location>
        <begin position="198"/>
        <end position="218"/>
    </location>
</feature>
<comment type="similarity">
    <text evidence="1">Belongs to the UPF0177 family.</text>
</comment>
<dbReference type="InterPro" id="IPR052710">
    <property type="entry name" value="CAAX_protease"/>
</dbReference>
<dbReference type="InterPro" id="IPR003675">
    <property type="entry name" value="Rce1/LyrA-like_dom"/>
</dbReference>
<protein>
    <recommendedName>
        <fullName evidence="3">CAAX prenyl protease 2/Lysostaphin resistance protein A-like domain-containing protein</fullName>
    </recommendedName>
</protein>
<evidence type="ECO:0000256" key="2">
    <source>
        <dbReference type="SAM" id="Phobius"/>
    </source>
</evidence>
<feature type="transmembrane region" description="Helical" evidence="2">
    <location>
        <begin position="175"/>
        <end position="191"/>
    </location>
</feature>
<feature type="transmembrane region" description="Helical" evidence="2">
    <location>
        <begin position="39"/>
        <end position="56"/>
    </location>
</feature>
<dbReference type="PATRIC" id="fig|1423738.3.peg.1326"/>
<keyword evidence="2" id="KW-1133">Transmembrane helix</keyword>
<comment type="caution">
    <text evidence="4">The sequence shown here is derived from an EMBL/GenBank/DDBJ whole genome shotgun (WGS) entry which is preliminary data.</text>
</comment>
<dbReference type="PANTHER" id="PTHR36435">
    <property type="entry name" value="SLR1288 PROTEIN"/>
    <property type="match status" value="1"/>
</dbReference>
<evidence type="ECO:0000256" key="1">
    <source>
        <dbReference type="ARBA" id="ARBA00009067"/>
    </source>
</evidence>
<reference evidence="4 5" key="1">
    <citation type="journal article" date="2015" name="Genome Announc.">
        <title>Expanding the biotechnology potential of lactobacilli through comparative genomics of 213 strains and associated genera.</title>
        <authorList>
            <person name="Sun Z."/>
            <person name="Harris H.M."/>
            <person name="McCann A."/>
            <person name="Guo C."/>
            <person name="Argimon S."/>
            <person name="Zhang W."/>
            <person name="Yang X."/>
            <person name="Jeffery I.B."/>
            <person name="Cooney J.C."/>
            <person name="Kagawa T.F."/>
            <person name="Liu W."/>
            <person name="Song Y."/>
            <person name="Salvetti E."/>
            <person name="Wrobel A."/>
            <person name="Rasinkangas P."/>
            <person name="Parkhill J."/>
            <person name="Rea M.C."/>
            <person name="O'Sullivan O."/>
            <person name="Ritari J."/>
            <person name="Douillard F.P."/>
            <person name="Paul Ross R."/>
            <person name="Yang R."/>
            <person name="Briner A.E."/>
            <person name="Felis G.E."/>
            <person name="de Vos W.M."/>
            <person name="Barrangou R."/>
            <person name="Klaenhammer T.R."/>
            <person name="Caufield P.W."/>
            <person name="Cui Y."/>
            <person name="Zhang H."/>
            <person name="O'Toole P.W."/>
        </authorList>
    </citation>
    <scope>NUCLEOTIDE SEQUENCE [LARGE SCALE GENOMIC DNA]</scope>
    <source>
        <strain evidence="4 5">DSM 20335</strain>
    </source>
</reference>
<evidence type="ECO:0000259" key="3">
    <source>
        <dbReference type="Pfam" id="PF02517"/>
    </source>
</evidence>
<evidence type="ECO:0000313" key="4">
    <source>
        <dbReference type="EMBL" id="KRM79145.1"/>
    </source>
</evidence>
<dbReference type="STRING" id="1423738.FC84_GL001311"/>
<keyword evidence="5" id="KW-1185">Reference proteome</keyword>
<dbReference type="GO" id="GO:0004175">
    <property type="term" value="F:endopeptidase activity"/>
    <property type="evidence" value="ECO:0007669"/>
    <property type="project" value="UniProtKB-ARBA"/>
</dbReference>
<sequence length="219" mass="24211">MKNKKALSKIISILIIYLIIMILPSVAILVFNLKGTTAINWQVIITLIGVIFMLWYDRQSDRKAELTLDQKISLADTSLYGIGGMLLMYAAEITASLAIIILFGQPTASQNTQMILTIVHKAPLFIVYGVVLAPIMEELVFRKAIYGVGRQIINPTGAMLTSALLFGLAHNDNQYLIVYCSLGLVLCWLYKRTGSIKVNMIAHGLFNGITMALALLTFK</sequence>
<dbReference type="PANTHER" id="PTHR36435:SF6">
    <property type="entry name" value="ABORTIVE INFECTION PROTEIN"/>
    <property type="match status" value="1"/>
</dbReference>
<dbReference type="GO" id="GO:0080120">
    <property type="term" value="P:CAAX-box protein maturation"/>
    <property type="evidence" value="ECO:0007669"/>
    <property type="project" value="UniProtKB-ARBA"/>
</dbReference>
<feature type="transmembrane region" description="Helical" evidence="2">
    <location>
        <begin position="77"/>
        <end position="102"/>
    </location>
</feature>
<evidence type="ECO:0000313" key="5">
    <source>
        <dbReference type="Proteomes" id="UP000051813"/>
    </source>
</evidence>
<dbReference type="Proteomes" id="UP000051813">
    <property type="component" value="Unassembled WGS sequence"/>
</dbReference>
<feature type="domain" description="CAAX prenyl protease 2/Lysostaphin resistance protein A-like" evidence="3">
    <location>
        <begin position="123"/>
        <end position="208"/>
    </location>
</feature>
<dbReference type="OrthoDB" id="2194912at2"/>
<feature type="transmembrane region" description="Helical" evidence="2">
    <location>
        <begin position="12"/>
        <end position="33"/>
    </location>
</feature>
<proteinExistence type="inferred from homology"/>
<organism evidence="4 5">
    <name type="scientific">Lapidilactobacillus dextrinicus DSM 20335</name>
    <dbReference type="NCBI Taxonomy" id="1423738"/>
    <lineage>
        <taxon>Bacteria</taxon>
        <taxon>Bacillati</taxon>
        <taxon>Bacillota</taxon>
        <taxon>Bacilli</taxon>
        <taxon>Lactobacillales</taxon>
        <taxon>Lactobacillaceae</taxon>
        <taxon>Lapidilactobacillus</taxon>
    </lineage>
</organism>
<feature type="transmembrane region" description="Helical" evidence="2">
    <location>
        <begin position="152"/>
        <end position="169"/>
    </location>
</feature>
<accession>A0A0R2BS42</accession>
<dbReference type="AlphaFoldDB" id="A0A0R2BS42"/>